<dbReference type="Gene3D" id="1.10.10.10">
    <property type="entry name" value="Winged helix-like DNA-binding domain superfamily/Winged helix DNA-binding domain"/>
    <property type="match status" value="2"/>
</dbReference>
<dbReference type="InterPro" id="IPR050661">
    <property type="entry name" value="BglG_antiterminators"/>
</dbReference>
<dbReference type="PANTHER" id="PTHR30185:SF12">
    <property type="entry name" value="TRANSCRIPTIONAL REGULATOR MANR"/>
    <property type="match status" value="1"/>
</dbReference>
<gene>
    <name evidence="6" type="ORF">SAMN04488112_102137</name>
</gene>
<dbReference type="GO" id="GO:0006355">
    <property type="term" value="P:regulation of DNA-templated transcription"/>
    <property type="evidence" value="ECO:0007669"/>
    <property type="project" value="InterPro"/>
</dbReference>
<feature type="domain" description="PTS EIIA type-2" evidence="3">
    <location>
        <begin position="513"/>
        <end position="649"/>
    </location>
</feature>
<dbReference type="Proteomes" id="UP000199387">
    <property type="component" value="Unassembled WGS sequence"/>
</dbReference>
<evidence type="ECO:0000313" key="6">
    <source>
        <dbReference type="EMBL" id="SDC03435.1"/>
    </source>
</evidence>
<organism evidence="6 7">
    <name type="scientific">Melghirimyces thermohalophilus</name>
    <dbReference type="NCBI Taxonomy" id="1236220"/>
    <lineage>
        <taxon>Bacteria</taxon>
        <taxon>Bacillati</taxon>
        <taxon>Bacillota</taxon>
        <taxon>Bacilli</taxon>
        <taxon>Bacillales</taxon>
        <taxon>Thermoactinomycetaceae</taxon>
        <taxon>Melghirimyces</taxon>
    </lineage>
</organism>
<dbReference type="PANTHER" id="PTHR30185">
    <property type="entry name" value="CRYPTIC BETA-GLUCOSIDE BGL OPERON ANTITERMINATOR"/>
    <property type="match status" value="1"/>
</dbReference>
<evidence type="ECO:0000256" key="1">
    <source>
        <dbReference type="ARBA" id="ARBA00022679"/>
    </source>
</evidence>
<dbReference type="Gene3D" id="1.10.1790.10">
    <property type="entry name" value="PRD domain"/>
    <property type="match status" value="2"/>
</dbReference>
<dbReference type="InterPro" id="IPR036390">
    <property type="entry name" value="WH_DNA-bd_sf"/>
</dbReference>
<dbReference type="Pfam" id="PF00359">
    <property type="entry name" value="PTS_EIIA_2"/>
    <property type="match status" value="1"/>
</dbReference>
<dbReference type="GO" id="GO:0009401">
    <property type="term" value="P:phosphoenolpyruvate-dependent sugar phosphotransferase system"/>
    <property type="evidence" value="ECO:0007669"/>
    <property type="project" value="InterPro"/>
</dbReference>
<evidence type="ECO:0000256" key="2">
    <source>
        <dbReference type="ARBA" id="ARBA00022737"/>
    </source>
</evidence>
<dbReference type="EMBL" id="FMZA01000002">
    <property type="protein sequence ID" value="SDC03435.1"/>
    <property type="molecule type" value="Genomic_DNA"/>
</dbReference>
<dbReference type="InterPro" id="IPR036388">
    <property type="entry name" value="WH-like_DNA-bd_sf"/>
</dbReference>
<evidence type="ECO:0000259" key="5">
    <source>
        <dbReference type="PROSITE" id="PS51372"/>
    </source>
</evidence>
<dbReference type="CDD" id="cd00211">
    <property type="entry name" value="PTS_IIA_fru"/>
    <property type="match status" value="1"/>
</dbReference>
<evidence type="ECO:0000259" key="4">
    <source>
        <dbReference type="PROSITE" id="PS51099"/>
    </source>
</evidence>
<dbReference type="PROSITE" id="PS51372">
    <property type="entry name" value="PRD_2"/>
    <property type="match status" value="2"/>
</dbReference>
<dbReference type="GO" id="GO:0008982">
    <property type="term" value="F:protein-N(PI)-phosphohistidine-sugar phosphotransferase activity"/>
    <property type="evidence" value="ECO:0007669"/>
    <property type="project" value="InterPro"/>
</dbReference>
<dbReference type="Gene3D" id="3.40.930.10">
    <property type="entry name" value="Mannitol-specific EII, Chain A"/>
    <property type="match status" value="1"/>
</dbReference>
<dbReference type="SUPFAM" id="SSF63520">
    <property type="entry name" value="PTS-regulatory domain, PRD"/>
    <property type="match status" value="2"/>
</dbReference>
<dbReference type="STRING" id="1236220.SAMN04488112_102137"/>
<dbReference type="SUPFAM" id="SSF52794">
    <property type="entry name" value="PTS system IIB component-like"/>
    <property type="match status" value="1"/>
</dbReference>
<sequence length="649" mass="73799">MSLDGRKKQLLQFLLRVDRPIPSGKLAKGIGCSERTVRNELAQLKEWVRVETGLNITGKPGVGVTLEGSPIERKRLAERLQEKGREADDDRGDSDGRRRTLLGVLLEADQPLTTEELSRKLHVSRTTVHADLDWVDSWLRAGGLSLARRPNWGIKVEGTERERRFAISKLREEALPADEKLLADLLPDLSVIREEVRRIESTMPYPFTDEGFTNLVYHLAIALHRIRQGQKIRMPAEELQELAAHPEHQIATQLAGALERRFSLRLPEAEIGYIAMHLLGSRIRQWGSDSEREIRHTLGKTDPEARRIALFLISRMEKALQLPLKRDDRLLTGLSLHLHSALNRVRHGLRVDNPLLQETRHSYPYMYETLLDLLPELARKEGIRFGAEEAGYLVLHFQAAAERLSRSPGRKSALIVCSSGEGTARLLEAKLERFFPELRVTGTVAAREVALAVRRHRPDILLTTVPLEHSPVPSLQVTPLFHREEREQLHRLLQGTLPGEEKESQQMFPVLKRLLHPKACLQIRHRVHRQELLHLLTKRLEAIGAVSKDYLESVLQRERLASTTIGNGVAIPHGSSDIVRKSGVAAAALREPVDWDGESVRLVFLLALDQTERERNRSLFREMVRLADDPETLDAIINETEPGHWHHYL</sequence>
<feature type="domain" description="PRD" evidence="5">
    <location>
        <begin position="300"/>
        <end position="407"/>
    </location>
</feature>
<dbReference type="SUPFAM" id="SSF55804">
    <property type="entry name" value="Phoshotransferase/anion transport protein"/>
    <property type="match status" value="1"/>
</dbReference>
<dbReference type="AlphaFoldDB" id="A0A1G6IBP8"/>
<dbReference type="SUPFAM" id="SSF46785">
    <property type="entry name" value="Winged helix' DNA-binding domain"/>
    <property type="match status" value="2"/>
</dbReference>
<feature type="domain" description="PRD" evidence="5">
    <location>
        <begin position="183"/>
        <end position="288"/>
    </location>
</feature>
<feature type="domain" description="PTS EIIB type-2" evidence="4">
    <location>
        <begin position="411"/>
        <end position="501"/>
    </location>
</feature>
<keyword evidence="2" id="KW-0677">Repeat</keyword>
<dbReference type="InterPro" id="IPR036095">
    <property type="entry name" value="PTS_EIIB-like_sf"/>
</dbReference>
<dbReference type="InterPro" id="IPR036634">
    <property type="entry name" value="PRD_sf"/>
</dbReference>
<dbReference type="Pfam" id="PF08279">
    <property type="entry name" value="HTH_11"/>
    <property type="match status" value="2"/>
</dbReference>
<protein>
    <submittedName>
        <fullName evidence="6">Activator of the mannose operon, transcriptional antiterminator</fullName>
    </submittedName>
</protein>
<dbReference type="InterPro" id="IPR002178">
    <property type="entry name" value="PTS_EIIA_type-2_dom"/>
</dbReference>
<dbReference type="InterPro" id="IPR011608">
    <property type="entry name" value="PRD"/>
</dbReference>
<name>A0A1G6IBP8_9BACL</name>
<evidence type="ECO:0000313" key="7">
    <source>
        <dbReference type="Proteomes" id="UP000199387"/>
    </source>
</evidence>
<dbReference type="PROSITE" id="PS00372">
    <property type="entry name" value="PTS_EIIA_TYPE_2_HIS"/>
    <property type="match status" value="1"/>
</dbReference>
<dbReference type="InterPro" id="IPR013196">
    <property type="entry name" value="HTH_11"/>
</dbReference>
<dbReference type="PROSITE" id="PS51094">
    <property type="entry name" value="PTS_EIIA_TYPE_2"/>
    <property type="match status" value="1"/>
</dbReference>
<dbReference type="Pfam" id="PF00874">
    <property type="entry name" value="PRD"/>
    <property type="match status" value="2"/>
</dbReference>
<proteinExistence type="predicted"/>
<keyword evidence="7" id="KW-1185">Reference proteome</keyword>
<dbReference type="CDD" id="cd05568">
    <property type="entry name" value="PTS_IIB_bgl_like"/>
    <property type="match status" value="1"/>
</dbReference>
<dbReference type="Gene3D" id="3.40.50.2300">
    <property type="match status" value="1"/>
</dbReference>
<reference evidence="6 7" key="1">
    <citation type="submission" date="2016-10" db="EMBL/GenBank/DDBJ databases">
        <authorList>
            <person name="de Groot N.N."/>
        </authorList>
    </citation>
    <scope>NUCLEOTIDE SEQUENCE [LARGE SCALE GENOMIC DNA]</scope>
    <source>
        <strain evidence="6 7">DSM 45514</strain>
    </source>
</reference>
<keyword evidence="1" id="KW-0808">Transferase</keyword>
<dbReference type="PROSITE" id="PS51099">
    <property type="entry name" value="PTS_EIIB_TYPE_2"/>
    <property type="match status" value="1"/>
</dbReference>
<dbReference type="RefSeq" id="WP_176757766.1">
    <property type="nucleotide sequence ID" value="NZ_FMZA01000002.1"/>
</dbReference>
<dbReference type="InterPro" id="IPR013011">
    <property type="entry name" value="PTS_EIIB_2"/>
</dbReference>
<evidence type="ECO:0000259" key="3">
    <source>
        <dbReference type="PROSITE" id="PS51094"/>
    </source>
</evidence>
<accession>A0A1G6IBP8</accession>
<dbReference type="InterPro" id="IPR016152">
    <property type="entry name" value="PTrfase/Anion_transptr"/>
</dbReference>